<dbReference type="EMBL" id="FNPE01000049">
    <property type="protein sequence ID" value="SDZ62424.1"/>
    <property type="molecule type" value="Genomic_DNA"/>
</dbReference>
<dbReference type="KEGG" id="dla:I6G47_32560"/>
<feature type="transmembrane region" description="Helical" evidence="2">
    <location>
        <begin position="55"/>
        <end position="74"/>
    </location>
</feature>
<reference evidence="5 6" key="1">
    <citation type="submission" date="2016-10" db="EMBL/GenBank/DDBJ databases">
        <authorList>
            <person name="de Groot N.N."/>
        </authorList>
    </citation>
    <scope>NUCLEOTIDE SEQUENCE [LARGE SCALE GENOMIC DNA]</scope>
    <source>
        <strain evidence="5 6">LMG 24775</strain>
    </source>
</reference>
<feature type="transmembrane region" description="Helical" evidence="2">
    <location>
        <begin position="30"/>
        <end position="48"/>
    </location>
</feature>
<dbReference type="RefSeq" id="WP_083393695.1">
    <property type="nucleotide sequence ID" value="NZ_CP065749.1"/>
</dbReference>
<evidence type="ECO:0000256" key="1">
    <source>
        <dbReference type="SAM" id="MobiDB-lite"/>
    </source>
</evidence>
<feature type="region of interest" description="Disordered" evidence="1">
    <location>
        <begin position="696"/>
        <end position="727"/>
    </location>
</feature>
<dbReference type="Pfam" id="PF07916">
    <property type="entry name" value="TraG_N"/>
    <property type="match status" value="1"/>
</dbReference>
<feature type="transmembrane region" description="Helical" evidence="2">
    <location>
        <begin position="449"/>
        <end position="466"/>
    </location>
</feature>
<keyword evidence="2" id="KW-1133">Transmembrane helix</keyword>
<feature type="region of interest" description="Disordered" evidence="1">
    <location>
        <begin position="1173"/>
        <end position="1206"/>
    </location>
</feature>
<evidence type="ECO:0000313" key="4">
    <source>
        <dbReference type="EMBL" id="QPS84887.1"/>
    </source>
</evidence>
<feature type="compositionally biased region" description="Polar residues" evidence="1">
    <location>
        <begin position="1186"/>
        <end position="1198"/>
    </location>
</feature>
<organism evidence="5 6">
    <name type="scientific">Delftia lacustris</name>
    <dbReference type="NCBI Taxonomy" id="558537"/>
    <lineage>
        <taxon>Bacteria</taxon>
        <taxon>Pseudomonadati</taxon>
        <taxon>Pseudomonadota</taxon>
        <taxon>Betaproteobacteria</taxon>
        <taxon>Burkholderiales</taxon>
        <taxon>Comamonadaceae</taxon>
        <taxon>Delftia</taxon>
    </lineage>
</organism>
<reference evidence="4 7" key="2">
    <citation type="submission" date="2020-12" db="EMBL/GenBank/DDBJ databases">
        <title>FDA dAtabase for Regulatory Grade micrObial Sequences (FDA-ARGOS): Supporting development and validation of Infectious Disease Dx tests.</title>
        <authorList>
            <person name="Sproer C."/>
            <person name="Gronow S."/>
            <person name="Severitt S."/>
            <person name="Schroder I."/>
            <person name="Tallon L."/>
            <person name="Sadzewicz L."/>
            <person name="Zhao X."/>
            <person name="Boylan J."/>
            <person name="Ott S."/>
            <person name="Bowen H."/>
            <person name="Vavikolanu K."/>
            <person name="Mehta A."/>
            <person name="Aluvathingal J."/>
            <person name="Nadendla S."/>
            <person name="Lowell S."/>
            <person name="Myers T."/>
            <person name="Yan Y."/>
            <person name="Sichtig H."/>
        </authorList>
    </citation>
    <scope>NUCLEOTIDE SEQUENCE [LARGE SCALE GENOMIC DNA]</scope>
    <source>
        <strain evidence="4 7">FDAARGOS_890</strain>
        <plasmid evidence="4 7">unnamed</plasmid>
    </source>
</reference>
<dbReference type="Proteomes" id="UP000183417">
    <property type="component" value="Unassembled WGS sequence"/>
</dbReference>
<feature type="compositionally biased region" description="Polar residues" evidence="1">
    <location>
        <begin position="699"/>
        <end position="727"/>
    </location>
</feature>
<accession>A0A1H3UJ34</accession>
<feature type="transmembrane region" description="Helical" evidence="2">
    <location>
        <begin position="349"/>
        <end position="370"/>
    </location>
</feature>
<geneLocation type="plasmid" evidence="4 7">
    <name>unnamed</name>
</geneLocation>
<feature type="domain" description="TraG N-terminal Proteobacteria" evidence="3">
    <location>
        <begin position="4"/>
        <end position="474"/>
    </location>
</feature>
<evidence type="ECO:0000259" key="3">
    <source>
        <dbReference type="Pfam" id="PF07916"/>
    </source>
</evidence>
<feature type="compositionally biased region" description="Gly residues" evidence="1">
    <location>
        <begin position="473"/>
        <end position="498"/>
    </location>
</feature>
<evidence type="ECO:0000313" key="7">
    <source>
        <dbReference type="Proteomes" id="UP000595064"/>
    </source>
</evidence>
<feature type="compositionally biased region" description="Polar residues" evidence="1">
    <location>
        <begin position="1111"/>
        <end position="1122"/>
    </location>
</feature>
<feature type="compositionally biased region" description="Polar residues" evidence="1">
    <location>
        <begin position="1091"/>
        <end position="1102"/>
    </location>
</feature>
<keyword evidence="4" id="KW-0614">Plasmid</keyword>
<feature type="region of interest" description="Disordered" evidence="1">
    <location>
        <begin position="1254"/>
        <end position="1311"/>
    </location>
</feature>
<feature type="transmembrane region" description="Helical" evidence="2">
    <location>
        <begin position="382"/>
        <end position="403"/>
    </location>
</feature>
<keyword evidence="2" id="KW-0472">Membrane</keyword>
<dbReference type="GeneID" id="94689021"/>
<evidence type="ECO:0000313" key="5">
    <source>
        <dbReference type="EMBL" id="SDZ62424.1"/>
    </source>
</evidence>
<dbReference type="Proteomes" id="UP000595064">
    <property type="component" value="Plasmid unnamed"/>
</dbReference>
<dbReference type="InterPro" id="IPR012931">
    <property type="entry name" value="TraG_N_Proteobacteria"/>
</dbReference>
<evidence type="ECO:0000313" key="6">
    <source>
        <dbReference type="Proteomes" id="UP000183417"/>
    </source>
</evidence>
<keyword evidence="7" id="KW-1185">Reference proteome</keyword>
<dbReference type="EMBL" id="CP065749">
    <property type="protein sequence ID" value="QPS84887.1"/>
    <property type="molecule type" value="Genomic_DNA"/>
</dbReference>
<evidence type="ECO:0000256" key="2">
    <source>
        <dbReference type="SAM" id="Phobius"/>
    </source>
</evidence>
<feature type="region of interest" description="Disordered" evidence="1">
    <location>
        <begin position="472"/>
        <end position="498"/>
    </location>
</feature>
<keyword evidence="2" id="KW-0812">Transmembrane</keyword>
<proteinExistence type="predicted"/>
<gene>
    <name evidence="4" type="ORF">I6G47_32560</name>
    <name evidence="5" type="ORF">SAMN05421547_1491</name>
</gene>
<sequence>MAFTIYTISDPVVIGSAMTSMAMFFGQESLVGSIVKTGLLISLLFILGQTVVQKGLRLDVILIQLIVVWVVFLPKTTVNIEQFDNSAPPRVVDNVPYAIALPATLAGSFALMMTNRIEQVMVNVNGDYLSVSGDVHPFSPARVLMSFAACPLEPLGCLSQNLVETMRLAVRYCSGPSLSKAEFANQRYVLKALSETLTETGSTVIYDDGNPYVTGGGGGRAASCSEAASYLRNYEDSVGNGSSNEVTETIKNLANKAEIKQNKAVIRDDGTIDYDTAMGMINKLTDSSSRIDTRSVFNIMTYSMADSLKYVGHTPIDQPISIMRDSGLFNWAKSEASQSMMVSTTAPKFMDVLFFIFIASTPIVMFMLAANPQSGVKVAVSYIVFGLWTQSWIPMMAIITSWYQRDILSIPAPIPPLGEPLSPAYMAMMMRQTMTSTIAAGNMIQNAPYLMFAILTGSMFAMSSMISKAVPSGSGGGSTGEASGAGGSSGGGKGSPLVGGAGSAGSPILAQRAAIAGSENAMRGGMTGDSVGVLGDASANLSGLGSMDFGGGVASSSNYSSETSAAARQKVEQSQSQALNDTSSLIASGGKYLDGAKVANYLSSRGSTVTWDASTGTLSSDGQSVNLRTGQMNTAARNAALSGNIQAGINSKDSLPGKVLGTFTGISGSAGIQASTGISHGVTQTAGLDELKSLKNERSASSGVRDSASNGESANTGSSGKSGSQWSEIGQKATQLGNTLTKLASSAKALDEADKLSKSAAMDASAKTGAKVEGSDFVNKWGQTQAGKSGSDSRHQAEALGKIQGAMGGALTGEALQGFLSSFGSNYRQMEQAFGSGMSKDQMAGAAAWKALTSMNASAASPSEKLASLNAMAKLATAANIADVSAGVGAAAAAVERVAAVEKGLASMQAGMKPAMAQTEAAVKSGLDPDRQKELAAGANDRIAGGRAAAGGIYSETIAQNGAVEARAKESVGQAQQGNVQFEKHTGDSTPLVTGMANATSRQQFVPTNDGAGYAVGGKPPSPLERLQDTQAALNLKNAAPSDPGATLRSLYAGSVPQADAGGLSSAVSAISGATGKALDSAGFVAGSLSDGANSGSKTAQAPSKDPGGSHLQSAGGQSAPHSQAAKPELSSHSPVASAISGGSVNMLSAAGSVAGALVNGAPAGSNVVTSVSKEVGGPSAHSPVTAPSNGQAGSAAQISKGEGGGLSPAAAAINGGTVNMQGVAGSVAGSVTSAASAGSTVVQNISKDVGGASLPTLGTTTTVPQGGASGGVGAAPEQDVGGKPGRPVPGGATSRQVPGENNKKSIAPPK</sequence>
<feature type="transmembrane region" description="Helical" evidence="2">
    <location>
        <begin position="94"/>
        <end position="113"/>
    </location>
</feature>
<name>A0A1H3UJ34_9BURK</name>
<feature type="region of interest" description="Disordered" evidence="1">
    <location>
        <begin position="1091"/>
        <end position="1137"/>
    </location>
</feature>
<protein>
    <submittedName>
        <fullName evidence="4">Conjugal transfer protein TraG N-terminal domain-containing protein</fullName>
    </submittedName>
    <submittedName>
        <fullName evidence="5">TraG-like protein, N-terminal region</fullName>
    </submittedName>
</protein>